<evidence type="ECO:0000313" key="2">
    <source>
        <dbReference type="EMBL" id="HGS21687.1"/>
    </source>
</evidence>
<dbReference type="EMBL" id="DSYK01000371">
    <property type="protein sequence ID" value="HGS21687.1"/>
    <property type="molecule type" value="Genomic_DNA"/>
</dbReference>
<protein>
    <submittedName>
        <fullName evidence="2">Formylglycine-generating enzyme family protein</fullName>
    </submittedName>
</protein>
<dbReference type="AlphaFoldDB" id="A0A7C4PJ88"/>
<dbReference type="PANTHER" id="PTHR23150:SF19">
    <property type="entry name" value="FORMYLGLYCINE-GENERATING ENZYME"/>
    <property type="match status" value="1"/>
</dbReference>
<dbReference type="Gene3D" id="3.90.1580.10">
    <property type="entry name" value="paralog of FGE (formylglycine-generating enzyme)"/>
    <property type="match status" value="1"/>
</dbReference>
<dbReference type="SUPFAM" id="SSF56436">
    <property type="entry name" value="C-type lectin-like"/>
    <property type="match status" value="1"/>
</dbReference>
<accession>A0A7C4PJ88</accession>
<dbReference type="GO" id="GO:0120147">
    <property type="term" value="F:formylglycine-generating oxidase activity"/>
    <property type="evidence" value="ECO:0007669"/>
    <property type="project" value="TreeGrafter"/>
</dbReference>
<dbReference type="InterPro" id="IPR016187">
    <property type="entry name" value="CTDL_fold"/>
</dbReference>
<dbReference type="Pfam" id="PF03781">
    <property type="entry name" value="FGE-sulfatase"/>
    <property type="match status" value="1"/>
</dbReference>
<dbReference type="InterPro" id="IPR005532">
    <property type="entry name" value="SUMF_dom"/>
</dbReference>
<dbReference type="PANTHER" id="PTHR23150">
    <property type="entry name" value="SULFATASE MODIFYING FACTOR 1, 2"/>
    <property type="match status" value="1"/>
</dbReference>
<proteinExistence type="predicted"/>
<evidence type="ECO:0000259" key="1">
    <source>
        <dbReference type="Pfam" id="PF03781"/>
    </source>
</evidence>
<reference evidence="2" key="1">
    <citation type="journal article" date="2020" name="mSystems">
        <title>Genome- and Community-Level Interaction Insights into Carbon Utilization and Element Cycling Functions of Hydrothermarchaeota in Hydrothermal Sediment.</title>
        <authorList>
            <person name="Zhou Z."/>
            <person name="Liu Y."/>
            <person name="Xu W."/>
            <person name="Pan J."/>
            <person name="Luo Z.H."/>
            <person name="Li M."/>
        </authorList>
    </citation>
    <scope>NUCLEOTIDE SEQUENCE [LARGE SCALE GENOMIC DNA]</scope>
    <source>
        <strain evidence="2">SpSt-573</strain>
    </source>
</reference>
<dbReference type="InterPro" id="IPR042095">
    <property type="entry name" value="SUMF_sf"/>
</dbReference>
<sequence>MMGKKIINKEVVTGAIDPTTAKIKLPVMISIPACSFLMGTSDEDIMRLQLKEADWAYEWSDNDLFESEQPQHVVHVAAFEIAKHPVTNAEYHYFIWDTSYRLPKGWNGFSYPDGTALHPVVGISKIDAEAYIEWLNRRTGLRFRLPTEAEWELSARGEDGRIYPWGNTFDPWRCNTSESGKKGTTPVGAYSPGGDSLWGAVDMVGNVWEWTSTIFMPYPYDPLDGREEQRLDARYVIRGGAWYYSRKLARCAAREGMMPNHSSPSIGFRLARTPEG</sequence>
<organism evidence="2">
    <name type="scientific">Anaerolinea thermolimosa</name>
    <dbReference type="NCBI Taxonomy" id="229919"/>
    <lineage>
        <taxon>Bacteria</taxon>
        <taxon>Bacillati</taxon>
        <taxon>Chloroflexota</taxon>
        <taxon>Anaerolineae</taxon>
        <taxon>Anaerolineales</taxon>
        <taxon>Anaerolineaceae</taxon>
        <taxon>Anaerolinea</taxon>
    </lineage>
</organism>
<comment type="caution">
    <text evidence="2">The sequence shown here is derived from an EMBL/GenBank/DDBJ whole genome shotgun (WGS) entry which is preliminary data.</text>
</comment>
<gene>
    <name evidence="2" type="ORF">ENT37_07445</name>
</gene>
<name>A0A7C4PJ88_9CHLR</name>
<feature type="domain" description="Sulfatase-modifying factor enzyme-like" evidence="1">
    <location>
        <begin position="26"/>
        <end position="272"/>
    </location>
</feature>
<dbReference type="InterPro" id="IPR051043">
    <property type="entry name" value="Sulfatase_Mod_Factor_Kinase"/>
</dbReference>